<accession>A0A532UYX0</accession>
<dbReference type="Proteomes" id="UP000319619">
    <property type="component" value="Unassembled WGS sequence"/>
</dbReference>
<dbReference type="InterPro" id="IPR017900">
    <property type="entry name" value="4Fe4S_Fe_S_CS"/>
</dbReference>
<evidence type="ECO:0000256" key="2">
    <source>
        <dbReference type="ARBA" id="ARBA00022475"/>
    </source>
</evidence>
<proteinExistence type="predicted"/>
<keyword evidence="3" id="KW-0479">Metal-binding</keyword>
<dbReference type="PANTHER" id="PTHR30224">
    <property type="entry name" value="ELECTRON TRANSPORT PROTEIN"/>
    <property type="match status" value="1"/>
</dbReference>
<dbReference type="Gene3D" id="3.30.70.20">
    <property type="match status" value="1"/>
</dbReference>
<evidence type="ECO:0000313" key="9">
    <source>
        <dbReference type="EMBL" id="TKJ39947.1"/>
    </source>
</evidence>
<sequence>MKENTRKKEDVALPPGLERASSFRIQPYRKIIQYGFLVITLLIGYRFTLFVGQLESSGPVITSRPPGVEAFLPISSLISLKYWLLTGIFNKIHPAGLVLFLIILGTGILLKKGFCSWVCPIGLLSEILAKIPKTFFGRGLNLPKWLDYPLRSIKYFLLIFFLWAILAQMDLPSLEKFVYSPYNKVADIKMLKFFTEISAFALWVLVGLVFFSVGIPYFWCRYLCPYGALLGSISWLSIMKVKRNEPTCIDCQRCTDACPARIKVHDSSTIHSDECHCCMKCVDACPVKDTLSLPIVGVKKKMSRMVYAVLIVLLFLLGTSIARWTGFWQNEISIEEYNLHIEHLDEPWFDHNRGEVEDISEGVKLREDQ</sequence>
<evidence type="ECO:0000256" key="6">
    <source>
        <dbReference type="ARBA" id="ARBA00023136"/>
    </source>
</evidence>
<evidence type="ECO:0000256" key="5">
    <source>
        <dbReference type="ARBA" id="ARBA00023014"/>
    </source>
</evidence>
<evidence type="ECO:0000259" key="8">
    <source>
        <dbReference type="PROSITE" id="PS51379"/>
    </source>
</evidence>
<dbReference type="GO" id="GO:0051536">
    <property type="term" value="F:iron-sulfur cluster binding"/>
    <property type="evidence" value="ECO:0007669"/>
    <property type="project" value="UniProtKB-KW"/>
</dbReference>
<evidence type="ECO:0000256" key="1">
    <source>
        <dbReference type="ARBA" id="ARBA00004236"/>
    </source>
</evidence>
<reference evidence="9 10" key="1">
    <citation type="submission" date="2017-06" db="EMBL/GenBank/DDBJ databases">
        <title>Novel microbial phyla capable of carbon fixation and sulfur reduction in deep-sea sediments.</title>
        <authorList>
            <person name="Huang J."/>
            <person name="Baker B."/>
            <person name="Wang Y."/>
        </authorList>
    </citation>
    <scope>NUCLEOTIDE SEQUENCE [LARGE SCALE GENOMIC DNA]</scope>
    <source>
        <strain evidence="9">B3_LCP</strain>
    </source>
</reference>
<evidence type="ECO:0000256" key="7">
    <source>
        <dbReference type="SAM" id="Phobius"/>
    </source>
</evidence>
<dbReference type="Pfam" id="PF12801">
    <property type="entry name" value="Fer4_5"/>
    <property type="match status" value="1"/>
</dbReference>
<evidence type="ECO:0000256" key="3">
    <source>
        <dbReference type="ARBA" id="ARBA00022723"/>
    </source>
</evidence>
<feature type="transmembrane region" description="Helical" evidence="7">
    <location>
        <begin position="153"/>
        <end position="172"/>
    </location>
</feature>
<evidence type="ECO:0000256" key="4">
    <source>
        <dbReference type="ARBA" id="ARBA00023004"/>
    </source>
</evidence>
<keyword evidence="2" id="KW-1003">Cell membrane</keyword>
<keyword evidence="4" id="KW-0408">Iron</keyword>
<name>A0A532UYX0_UNCL8</name>
<gene>
    <name evidence="9" type="ORF">CEE37_09425</name>
</gene>
<dbReference type="Pfam" id="PF13237">
    <property type="entry name" value="Fer4_10"/>
    <property type="match status" value="1"/>
</dbReference>
<comment type="caution">
    <text evidence="9">The sequence shown here is derived from an EMBL/GenBank/DDBJ whole genome shotgun (WGS) entry which is preliminary data.</text>
</comment>
<dbReference type="PANTHER" id="PTHR30224:SF4">
    <property type="entry name" value="ELECTRON TRANSPORT PROTEIN YCCM-RELATED"/>
    <property type="match status" value="1"/>
</dbReference>
<keyword evidence="6 7" id="KW-0472">Membrane</keyword>
<keyword evidence="7" id="KW-1133">Transmembrane helix</keyword>
<dbReference type="InterPro" id="IPR017896">
    <property type="entry name" value="4Fe4S_Fe-S-bd"/>
</dbReference>
<organism evidence="9 10">
    <name type="scientific">candidate division LCP-89 bacterium B3_LCP</name>
    <dbReference type="NCBI Taxonomy" id="2012998"/>
    <lineage>
        <taxon>Bacteria</taxon>
        <taxon>Pseudomonadati</taxon>
        <taxon>Bacteria division LCP-89</taxon>
    </lineage>
</organism>
<comment type="subcellular location">
    <subcellularLocation>
        <location evidence="1">Cell membrane</location>
    </subcellularLocation>
</comment>
<keyword evidence="5" id="KW-0411">Iron-sulfur</keyword>
<feature type="transmembrane region" description="Helical" evidence="7">
    <location>
        <begin position="193"/>
        <end position="213"/>
    </location>
</feature>
<dbReference type="SUPFAM" id="SSF54862">
    <property type="entry name" value="4Fe-4S ferredoxins"/>
    <property type="match status" value="1"/>
</dbReference>
<protein>
    <submittedName>
        <fullName evidence="9">FeS-binding protein</fullName>
    </submittedName>
</protein>
<dbReference type="GO" id="GO:0046872">
    <property type="term" value="F:metal ion binding"/>
    <property type="evidence" value="ECO:0007669"/>
    <property type="project" value="UniProtKB-KW"/>
</dbReference>
<feature type="domain" description="4Fe-4S ferredoxin-type" evidence="8">
    <location>
        <begin position="239"/>
        <end position="267"/>
    </location>
</feature>
<dbReference type="PROSITE" id="PS51379">
    <property type="entry name" value="4FE4S_FER_2"/>
    <property type="match status" value="2"/>
</dbReference>
<dbReference type="GO" id="GO:0005886">
    <property type="term" value="C:plasma membrane"/>
    <property type="evidence" value="ECO:0007669"/>
    <property type="project" value="UniProtKB-SubCell"/>
</dbReference>
<feature type="transmembrane region" description="Helical" evidence="7">
    <location>
        <begin position="305"/>
        <end position="324"/>
    </location>
</feature>
<feature type="domain" description="4Fe-4S ferredoxin-type" evidence="8">
    <location>
        <begin position="269"/>
        <end position="296"/>
    </location>
</feature>
<evidence type="ECO:0000313" key="10">
    <source>
        <dbReference type="Proteomes" id="UP000319619"/>
    </source>
</evidence>
<dbReference type="EMBL" id="NJBN01000006">
    <property type="protein sequence ID" value="TKJ39947.1"/>
    <property type="molecule type" value="Genomic_DNA"/>
</dbReference>
<dbReference type="PROSITE" id="PS00198">
    <property type="entry name" value="4FE4S_FER_1"/>
    <property type="match status" value="1"/>
</dbReference>
<feature type="transmembrane region" description="Helical" evidence="7">
    <location>
        <begin position="31"/>
        <end position="50"/>
    </location>
</feature>
<keyword evidence="7" id="KW-0812">Transmembrane</keyword>
<dbReference type="InterPro" id="IPR052378">
    <property type="entry name" value="NosR_regulator"/>
</dbReference>
<dbReference type="AlphaFoldDB" id="A0A532UYX0"/>